<protein>
    <submittedName>
        <fullName evidence="2">Glycosyltransferase</fullName>
        <ecNumber evidence="2">2.4.-.-</ecNumber>
    </submittedName>
</protein>
<comment type="caution">
    <text evidence="2">The sequence shown here is derived from an EMBL/GenBank/DDBJ whole genome shotgun (WGS) entry which is preliminary data.</text>
</comment>
<gene>
    <name evidence="2" type="ORF">KK137_04405</name>
</gene>
<evidence type="ECO:0000259" key="1">
    <source>
        <dbReference type="Pfam" id="PF13439"/>
    </source>
</evidence>
<dbReference type="EC" id="2.4.-.-" evidence="2"/>
<sequence>MRSVLHVITGLRDGGAEAVLYRLCTEDRDNRHYVISLGDMGKYGPWLAKAEIPVTCLGMPPGRVTFTGMRTMWRTMRRVRPDAVQTWMYHANLLGGLIARFAGLRNISWGIHHSSLGSGEIARQTIFVARFSARLSKLIPRVIVCCAEQAYRVHAKIGYDPDRMLVIPNGYDFSTFKPDRNAGVALRAALNIASSERLIGFVARHDPLKDHANLFQALAILRDLGHRPICLLIGNGMVPDNAELMEHVSRFGLTDQVRFLGPRGDIPAVMNALDIHVMSSRGESFPNVLAEAMACGTPCVSTDVGDAATILGGTGRIVRPGDPAALARGIAEMLAECGSIPAWRARQQAARRHIAANFSLDRMLDSYRRTWFECETPRPKSPSTAEVGAV</sequence>
<dbReference type="Pfam" id="PF13439">
    <property type="entry name" value="Glyco_transf_4"/>
    <property type="match status" value="1"/>
</dbReference>
<dbReference type="PANTHER" id="PTHR12526">
    <property type="entry name" value="GLYCOSYLTRANSFERASE"/>
    <property type="match status" value="1"/>
</dbReference>
<dbReference type="Proteomes" id="UP000811255">
    <property type="component" value="Unassembled WGS sequence"/>
</dbReference>
<dbReference type="GO" id="GO:0016757">
    <property type="term" value="F:glycosyltransferase activity"/>
    <property type="evidence" value="ECO:0007669"/>
    <property type="project" value="UniProtKB-KW"/>
</dbReference>
<dbReference type="Gene3D" id="3.40.50.2000">
    <property type="entry name" value="Glycogen Phosphorylase B"/>
    <property type="match status" value="2"/>
</dbReference>
<accession>A0ABS5W1E0</accession>
<organism evidence="2 3">
    <name type="scientific">Croceibacterium selenioxidans</name>
    <dbReference type="NCBI Taxonomy" id="2838833"/>
    <lineage>
        <taxon>Bacteria</taxon>
        <taxon>Pseudomonadati</taxon>
        <taxon>Pseudomonadota</taxon>
        <taxon>Alphaproteobacteria</taxon>
        <taxon>Sphingomonadales</taxon>
        <taxon>Erythrobacteraceae</taxon>
        <taxon>Croceibacterium</taxon>
    </lineage>
</organism>
<keyword evidence="2" id="KW-0808">Transferase</keyword>
<evidence type="ECO:0000313" key="3">
    <source>
        <dbReference type="Proteomes" id="UP000811255"/>
    </source>
</evidence>
<dbReference type="InterPro" id="IPR028098">
    <property type="entry name" value="Glyco_trans_4-like_N"/>
</dbReference>
<evidence type="ECO:0000313" key="2">
    <source>
        <dbReference type="EMBL" id="MBT2133571.1"/>
    </source>
</evidence>
<keyword evidence="3" id="KW-1185">Reference proteome</keyword>
<keyword evidence="2" id="KW-0328">Glycosyltransferase</keyword>
<dbReference type="SUPFAM" id="SSF53756">
    <property type="entry name" value="UDP-Glycosyltransferase/glycogen phosphorylase"/>
    <property type="match status" value="1"/>
</dbReference>
<dbReference type="EMBL" id="JAHFVK010000001">
    <property type="protein sequence ID" value="MBT2133571.1"/>
    <property type="molecule type" value="Genomic_DNA"/>
</dbReference>
<reference evidence="2 3" key="1">
    <citation type="submission" date="2021-05" db="EMBL/GenBank/DDBJ databases">
        <title>Croceibacterium sp. LX-88 genome sequence.</title>
        <authorList>
            <person name="Luo X."/>
        </authorList>
    </citation>
    <scope>NUCLEOTIDE SEQUENCE [LARGE SCALE GENOMIC DNA]</scope>
    <source>
        <strain evidence="2 3">LX-88</strain>
    </source>
</reference>
<proteinExistence type="predicted"/>
<dbReference type="RefSeq" id="WP_214534813.1">
    <property type="nucleotide sequence ID" value="NZ_JAHFVK010000001.1"/>
</dbReference>
<dbReference type="Pfam" id="PF13692">
    <property type="entry name" value="Glyco_trans_1_4"/>
    <property type="match status" value="1"/>
</dbReference>
<dbReference type="CDD" id="cd03807">
    <property type="entry name" value="GT4_WbnK-like"/>
    <property type="match status" value="1"/>
</dbReference>
<feature type="domain" description="Glycosyltransferase subfamily 4-like N-terminal" evidence="1">
    <location>
        <begin position="14"/>
        <end position="173"/>
    </location>
</feature>
<name>A0ABS5W1E0_9SPHN</name>